<proteinExistence type="predicted"/>
<accession>A0A2K4MN15</accession>
<keyword evidence="2" id="KW-1185">Reference proteome</keyword>
<evidence type="ECO:0000313" key="1">
    <source>
        <dbReference type="EMBL" id="POA98458.1"/>
    </source>
</evidence>
<dbReference type="EMBL" id="PPTF01000057">
    <property type="protein sequence ID" value="POA98458.1"/>
    <property type="molecule type" value="Genomic_DNA"/>
</dbReference>
<dbReference type="Proteomes" id="UP000236416">
    <property type="component" value="Unassembled WGS sequence"/>
</dbReference>
<sequence length="238" mass="26551">MGILKRLLGRGKPAELRVARPAETPPQLEPAVAALQREDWPQALRLAQPHLEARSPAVRADAYRLCALASSRLAQWDTAFSCWMKLFELEPTAHNALQLASTSVMAGAVERGKAWMMKFDELNRQSREFSCAMAYANFASALAQAGHVADAVPYLTWLRELYRELKITDDMFLHQRGVPFFGVFLENSWPLLRQCLDDGALLAWYRVMLDDLDPDGRAALSGWLADALPAAAANEEQP</sequence>
<dbReference type="InterPro" id="IPR011990">
    <property type="entry name" value="TPR-like_helical_dom_sf"/>
</dbReference>
<dbReference type="AlphaFoldDB" id="A0A2K4MN15"/>
<dbReference type="RefSeq" id="WP_103320272.1">
    <property type="nucleotide sequence ID" value="NZ_PPTF01000057.1"/>
</dbReference>
<name>A0A2K4MN15_9NEIS</name>
<comment type="caution">
    <text evidence="1">The sequence shown here is derived from an EMBL/GenBank/DDBJ whole genome shotgun (WGS) entry which is preliminary data.</text>
</comment>
<protein>
    <recommendedName>
        <fullName evidence="3">Tetratricopeptide repeat protein</fullName>
    </recommendedName>
</protein>
<dbReference type="Gene3D" id="1.25.40.10">
    <property type="entry name" value="Tetratricopeptide repeat domain"/>
    <property type="match status" value="1"/>
</dbReference>
<dbReference type="SUPFAM" id="SSF48452">
    <property type="entry name" value="TPR-like"/>
    <property type="match status" value="1"/>
</dbReference>
<reference evidence="1 2" key="1">
    <citation type="submission" date="2018-01" db="EMBL/GenBank/DDBJ databases">
        <title>Genomic Sequence of Chromobacterium MWU13-2610 from wild cranberry bogs within the Cape Cod National Seashore.</title>
        <authorList>
            <person name="O'Hara-Hanley K."/>
            <person name="Soby S."/>
            <person name="Harrison A."/>
        </authorList>
    </citation>
    <scope>NUCLEOTIDE SEQUENCE [LARGE SCALE GENOMIC DNA]</scope>
    <source>
        <strain evidence="1 2">MWU13-2610</strain>
    </source>
</reference>
<gene>
    <name evidence="1" type="ORF">C2134_11790</name>
</gene>
<organism evidence="1 2">
    <name type="scientific">Chromobacterium sinusclupearum</name>
    <dbReference type="NCBI Taxonomy" id="2077146"/>
    <lineage>
        <taxon>Bacteria</taxon>
        <taxon>Pseudomonadati</taxon>
        <taxon>Pseudomonadota</taxon>
        <taxon>Betaproteobacteria</taxon>
        <taxon>Neisseriales</taxon>
        <taxon>Chromobacteriaceae</taxon>
        <taxon>Chromobacterium</taxon>
    </lineage>
</organism>
<evidence type="ECO:0008006" key="3">
    <source>
        <dbReference type="Google" id="ProtNLM"/>
    </source>
</evidence>
<evidence type="ECO:0000313" key="2">
    <source>
        <dbReference type="Proteomes" id="UP000236416"/>
    </source>
</evidence>